<dbReference type="AlphaFoldDB" id="A0A412WJ34"/>
<sequence>MEKKSFNLFYFVILISGVLYTNVCFSQNTPTTWQDRLEALKNSFNEENRGDVSFLKLLGYTYKRIIGSQTVKSDIIDSLLSYNAPAILHLPPIVMRDTVSRGDSCVIRERVLPKFEIISIRKRLEIAESIGEKSLLTSLRQQLNNLIHLDYEYLELEWSYKNKHFKSLCVVSNEHGGFIYDPIGSNILEYTTTTTTNTVERLNSKENLH</sequence>
<dbReference type="Proteomes" id="UP000283426">
    <property type="component" value="Unassembled WGS sequence"/>
</dbReference>
<reference evidence="1 2" key="1">
    <citation type="submission" date="2018-08" db="EMBL/GenBank/DDBJ databases">
        <title>A genome reference for cultivated species of the human gut microbiota.</title>
        <authorList>
            <person name="Zou Y."/>
            <person name="Xue W."/>
            <person name="Luo G."/>
        </authorList>
    </citation>
    <scope>NUCLEOTIDE SEQUENCE [LARGE SCALE GENOMIC DNA]</scope>
    <source>
        <strain evidence="1 2">AF14-6AC</strain>
    </source>
</reference>
<organism evidence="1 2">
    <name type="scientific">Odoribacter splanchnicus</name>
    <dbReference type="NCBI Taxonomy" id="28118"/>
    <lineage>
        <taxon>Bacteria</taxon>
        <taxon>Pseudomonadati</taxon>
        <taxon>Bacteroidota</taxon>
        <taxon>Bacteroidia</taxon>
        <taxon>Bacteroidales</taxon>
        <taxon>Odoribacteraceae</taxon>
        <taxon>Odoribacter</taxon>
    </lineage>
</organism>
<proteinExistence type="predicted"/>
<gene>
    <name evidence="1" type="ORF">DWW24_07865</name>
</gene>
<accession>A0A412WJ34</accession>
<dbReference type="EMBL" id="QRYW01000014">
    <property type="protein sequence ID" value="RGV27217.1"/>
    <property type="molecule type" value="Genomic_DNA"/>
</dbReference>
<evidence type="ECO:0000313" key="2">
    <source>
        <dbReference type="Proteomes" id="UP000283426"/>
    </source>
</evidence>
<evidence type="ECO:0000313" key="1">
    <source>
        <dbReference type="EMBL" id="RGV27217.1"/>
    </source>
</evidence>
<comment type="caution">
    <text evidence="1">The sequence shown here is derived from an EMBL/GenBank/DDBJ whole genome shotgun (WGS) entry which is preliminary data.</text>
</comment>
<name>A0A412WJ34_9BACT</name>
<dbReference type="RefSeq" id="WP_118107874.1">
    <property type="nucleotide sequence ID" value="NZ_QRYW01000014.1"/>
</dbReference>
<protein>
    <submittedName>
        <fullName evidence="1">Uncharacterized protein</fullName>
    </submittedName>
</protein>